<dbReference type="Pfam" id="PF13440">
    <property type="entry name" value="Polysacc_synt_3"/>
    <property type="match status" value="1"/>
</dbReference>
<dbReference type="PANTHER" id="PTHR30250">
    <property type="entry name" value="PST FAMILY PREDICTED COLANIC ACID TRANSPORTER"/>
    <property type="match status" value="1"/>
</dbReference>
<dbReference type="InterPro" id="IPR050833">
    <property type="entry name" value="Poly_Biosynth_Transport"/>
</dbReference>
<dbReference type="GO" id="GO:0005886">
    <property type="term" value="C:plasma membrane"/>
    <property type="evidence" value="ECO:0007669"/>
    <property type="project" value="UniProtKB-SubCell"/>
</dbReference>
<evidence type="ECO:0000256" key="5">
    <source>
        <dbReference type="ARBA" id="ARBA00023136"/>
    </source>
</evidence>
<keyword evidence="5 6" id="KW-0472">Membrane</keyword>
<evidence type="ECO:0000256" key="2">
    <source>
        <dbReference type="ARBA" id="ARBA00022475"/>
    </source>
</evidence>
<protein>
    <submittedName>
        <fullName evidence="7">Putative transmembrane protein</fullName>
    </submittedName>
</protein>
<feature type="transmembrane region" description="Helical" evidence="6">
    <location>
        <begin position="185"/>
        <end position="203"/>
    </location>
</feature>
<dbReference type="AlphaFoldDB" id="A0A380YSD5"/>
<dbReference type="OrthoDB" id="9769862at2"/>
<feature type="transmembrane region" description="Helical" evidence="6">
    <location>
        <begin position="128"/>
        <end position="149"/>
    </location>
</feature>
<keyword evidence="2" id="KW-1003">Cell membrane</keyword>
<evidence type="ECO:0000313" key="8">
    <source>
        <dbReference type="Proteomes" id="UP000254424"/>
    </source>
</evidence>
<comment type="subcellular location">
    <subcellularLocation>
        <location evidence="1">Cell membrane</location>
        <topology evidence="1">Multi-pass membrane protein</topology>
    </subcellularLocation>
</comment>
<dbReference type="EMBL" id="UFSX01000001">
    <property type="protein sequence ID" value="SUV29382.1"/>
    <property type="molecule type" value="Genomic_DNA"/>
</dbReference>
<feature type="transmembrane region" description="Helical" evidence="6">
    <location>
        <begin position="311"/>
        <end position="332"/>
    </location>
</feature>
<evidence type="ECO:0000256" key="3">
    <source>
        <dbReference type="ARBA" id="ARBA00022692"/>
    </source>
</evidence>
<feature type="transmembrane region" description="Helical" evidence="6">
    <location>
        <begin position="344"/>
        <end position="365"/>
    </location>
</feature>
<dbReference type="Proteomes" id="UP000254424">
    <property type="component" value="Unassembled WGS sequence"/>
</dbReference>
<dbReference type="GeneID" id="93071276"/>
<evidence type="ECO:0000256" key="6">
    <source>
        <dbReference type="SAM" id="Phobius"/>
    </source>
</evidence>
<feature type="transmembrane region" description="Helical" evidence="6">
    <location>
        <begin position="456"/>
        <end position="474"/>
    </location>
</feature>
<keyword evidence="4 6" id="KW-1133">Transmembrane helix</keyword>
<name>A0A380YSD5_9BACE</name>
<evidence type="ECO:0000313" key="7">
    <source>
        <dbReference type="EMBL" id="SUV29382.1"/>
    </source>
</evidence>
<dbReference type="PANTHER" id="PTHR30250:SF11">
    <property type="entry name" value="O-ANTIGEN TRANSPORTER-RELATED"/>
    <property type="match status" value="1"/>
</dbReference>
<feature type="transmembrane region" description="Helical" evidence="6">
    <location>
        <begin position="260"/>
        <end position="280"/>
    </location>
</feature>
<sequence length="496" mass="55851">MSKKRGEYRGVFKATAILGSVQLFNILIAVVRNKCISILLGPAGMGIMGLLTSATGTITGFTNLGITFSAIKNIASAYEKGDYTTLGKVLYVLQRCIWTTGLLGAIVCLSLCRQLSQWTFGNTDFTISFAFLSISLLLTQLTNGNLLILKGCRNINYYAKANVWGNFLSLFITVPLYFWLGIDAIVPALILFSISTFLCAYFYRSRLRLVQIRTERGEFKEISKDILIAGIAFSAAEFFPLIASFYIRTFISNNGGLTDVGLFSAGFAILNGYVGMIFTAMSTDYIPRLSAVSDDDHQLELVINQQIEMSILLLFPLIVLFVIFGKLMILILYSSQFYPMIEMIYWGGLGMLFKVPNWCFGCILIPKRESKAYFYFSILSALFYLGMNMLLYSVWGIKGLGISFLLSHIFDASVSYWYINRKYQINYKVRTILELLGMGVVIVTVIIFHSFQLVTWIIYTLDFCVCILVGLYSYNRLNSLMDLTSFIKSKLNGRKK</sequence>
<keyword evidence="3 6" id="KW-0812">Transmembrane</keyword>
<reference evidence="7 8" key="1">
    <citation type="submission" date="2018-06" db="EMBL/GenBank/DDBJ databases">
        <authorList>
            <consortium name="Pathogen Informatics"/>
            <person name="Doyle S."/>
        </authorList>
    </citation>
    <scope>NUCLEOTIDE SEQUENCE [LARGE SCALE GENOMIC DNA]</scope>
    <source>
        <strain evidence="7 8">NCTC11155</strain>
    </source>
</reference>
<feature type="transmembrane region" description="Helical" evidence="6">
    <location>
        <begin position="431"/>
        <end position="450"/>
    </location>
</feature>
<feature type="transmembrane region" description="Helical" evidence="6">
    <location>
        <begin position="226"/>
        <end position="248"/>
    </location>
</feature>
<feature type="transmembrane region" description="Helical" evidence="6">
    <location>
        <begin position="92"/>
        <end position="116"/>
    </location>
</feature>
<dbReference type="STRING" id="483216.BACEGG_02472"/>
<evidence type="ECO:0000256" key="4">
    <source>
        <dbReference type="ARBA" id="ARBA00022989"/>
    </source>
</evidence>
<evidence type="ECO:0000256" key="1">
    <source>
        <dbReference type="ARBA" id="ARBA00004651"/>
    </source>
</evidence>
<feature type="transmembrane region" description="Helical" evidence="6">
    <location>
        <begin position="400"/>
        <end position="419"/>
    </location>
</feature>
<proteinExistence type="predicted"/>
<accession>A0A380YSD5</accession>
<organism evidence="7 8">
    <name type="scientific">Bacteroides eggerthii</name>
    <dbReference type="NCBI Taxonomy" id="28111"/>
    <lineage>
        <taxon>Bacteria</taxon>
        <taxon>Pseudomonadati</taxon>
        <taxon>Bacteroidota</taxon>
        <taxon>Bacteroidia</taxon>
        <taxon>Bacteroidales</taxon>
        <taxon>Bacteroidaceae</taxon>
        <taxon>Bacteroides</taxon>
    </lineage>
</organism>
<dbReference type="RefSeq" id="WP_004290793.1">
    <property type="nucleotide sequence ID" value="NZ_CABKNQ010000018.1"/>
</dbReference>
<feature type="transmembrane region" description="Helical" evidence="6">
    <location>
        <begin position="43"/>
        <end position="71"/>
    </location>
</feature>
<feature type="transmembrane region" description="Helical" evidence="6">
    <location>
        <begin position="12"/>
        <end position="31"/>
    </location>
</feature>
<feature type="transmembrane region" description="Helical" evidence="6">
    <location>
        <begin position="372"/>
        <end position="394"/>
    </location>
</feature>
<gene>
    <name evidence="7" type="ORF">NCTC11155_01365</name>
</gene>
<feature type="transmembrane region" description="Helical" evidence="6">
    <location>
        <begin position="161"/>
        <end position="179"/>
    </location>
</feature>